<organism evidence="1">
    <name type="scientific">Arundo donax</name>
    <name type="common">Giant reed</name>
    <name type="synonym">Donax arundinaceus</name>
    <dbReference type="NCBI Taxonomy" id="35708"/>
    <lineage>
        <taxon>Eukaryota</taxon>
        <taxon>Viridiplantae</taxon>
        <taxon>Streptophyta</taxon>
        <taxon>Embryophyta</taxon>
        <taxon>Tracheophyta</taxon>
        <taxon>Spermatophyta</taxon>
        <taxon>Magnoliopsida</taxon>
        <taxon>Liliopsida</taxon>
        <taxon>Poales</taxon>
        <taxon>Poaceae</taxon>
        <taxon>PACMAD clade</taxon>
        <taxon>Arundinoideae</taxon>
        <taxon>Arundineae</taxon>
        <taxon>Arundo</taxon>
    </lineage>
</organism>
<reference evidence="1" key="1">
    <citation type="submission" date="2014-09" db="EMBL/GenBank/DDBJ databases">
        <authorList>
            <person name="Magalhaes I.L.F."/>
            <person name="Oliveira U."/>
            <person name="Santos F.R."/>
            <person name="Vidigal T.H.D.A."/>
            <person name="Brescovit A.D."/>
            <person name="Santos A.J."/>
        </authorList>
    </citation>
    <scope>NUCLEOTIDE SEQUENCE</scope>
    <source>
        <tissue evidence="1">Shoot tissue taken approximately 20 cm above the soil surface</tissue>
    </source>
</reference>
<proteinExistence type="predicted"/>
<evidence type="ECO:0000313" key="1">
    <source>
        <dbReference type="EMBL" id="JAD19124.1"/>
    </source>
</evidence>
<reference evidence="1" key="2">
    <citation type="journal article" date="2015" name="Data Brief">
        <title>Shoot transcriptome of the giant reed, Arundo donax.</title>
        <authorList>
            <person name="Barrero R.A."/>
            <person name="Guerrero F.D."/>
            <person name="Moolhuijzen P."/>
            <person name="Goolsby J.A."/>
            <person name="Tidwell J."/>
            <person name="Bellgard S.E."/>
            <person name="Bellgard M.I."/>
        </authorList>
    </citation>
    <scope>NUCLEOTIDE SEQUENCE</scope>
    <source>
        <tissue evidence="1">Shoot tissue taken approximately 20 cm above the soil surface</tissue>
    </source>
</reference>
<dbReference type="EMBL" id="GBRH01278771">
    <property type="protein sequence ID" value="JAD19124.1"/>
    <property type="molecule type" value="Transcribed_RNA"/>
</dbReference>
<name>A0A0A8XYU8_ARUDO</name>
<protein>
    <submittedName>
        <fullName evidence="1">Uncharacterized protein</fullName>
    </submittedName>
</protein>
<accession>A0A0A8XYU8</accession>
<sequence length="16" mass="1820">MTQLVSSCFCELEENS</sequence>
<dbReference type="AlphaFoldDB" id="A0A0A8XYU8"/>